<dbReference type="EMBL" id="KD280461">
    <property type="protein sequence ID" value="EMS45920.1"/>
    <property type="molecule type" value="Genomic_DNA"/>
</dbReference>
<evidence type="ECO:0000256" key="1">
    <source>
        <dbReference type="SAM" id="MobiDB-lite"/>
    </source>
</evidence>
<organism evidence="2">
    <name type="scientific">Triticum urartu</name>
    <name type="common">Red wild einkorn</name>
    <name type="synonym">Crithodium urartu</name>
    <dbReference type="NCBI Taxonomy" id="4572"/>
    <lineage>
        <taxon>Eukaryota</taxon>
        <taxon>Viridiplantae</taxon>
        <taxon>Streptophyta</taxon>
        <taxon>Embryophyta</taxon>
        <taxon>Tracheophyta</taxon>
        <taxon>Spermatophyta</taxon>
        <taxon>Magnoliopsida</taxon>
        <taxon>Liliopsida</taxon>
        <taxon>Poales</taxon>
        <taxon>Poaceae</taxon>
        <taxon>BOP clade</taxon>
        <taxon>Pooideae</taxon>
        <taxon>Triticodae</taxon>
        <taxon>Triticeae</taxon>
        <taxon>Triticinae</taxon>
        <taxon>Triticum</taxon>
    </lineage>
</organism>
<gene>
    <name evidence="2" type="ORF">TRIUR3_24504</name>
</gene>
<name>M7Z0Q3_TRIUA</name>
<dbReference type="AlphaFoldDB" id="M7Z0Q3"/>
<accession>M7Z0Q3</accession>
<sequence>MGLKSGPISASGGDDWVRNRPQRRLYCRLAPGGRFLCVLGGRTAGDALSPFHVHMNTHMIVNVGSLDTDGIGGGREGKKLGTGRAVWRGRGVVTTAKGGENSSSQYTQQLEPTSSDAFPNPHRAGNPASGGDSASHPPKSLQLLPPATQELAAMNPKELFGLFVGKERGEAIQDLEISLRAKGSLTQAEDATLRKFSTAADVAYAASSTFFTLPLCFSINKGASTSIPSIIIRCELPFNLSFFDTSDYGTEGVVVICQVAHKLLAIPPPHRLLTLAYSAGGACVLGKLTYYQCHYGFALNILNDGEERIKMELANIILTKHSNEKSLVKAVKRHFIAEHLFSDQHQDGPLFSWRQRHSYVDSSFVEREKETEANNSAVARSISGQTIVDTIEKDPLACIGSPDINKLSVDKSTILTRQQLQAHRS</sequence>
<dbReference type="eggNOG" id="ENOG502RY7D">
    <property type="taxonomic scope" value="Eukaryota"/>
</dbReference>
<evidence type="ECO:0000313" key="2">
    <source>
        <dbReference type="EMBL" id="EMS45920.1"/>
    </source>
</evidence>
<dbReference type="PANTHER" id="PTHR35986:SF1">
    <property type="entry name" value="OS10G0430800 PROTEIN"/>
    <property type="match status" value="1"/>
</dbReference>
<feature type="region of interest" description="Disordered" evidence="1">
    <location>
        <begin position="95"/>
        <end position="142"/>
    </location>
</feature>
<proteinExistence type="predicted"/>
<protein>
    <submittedName>
        <fullName evidence="2">Uncharacterized protein</fullName>
    </submittedName>
</protein>
<reference evidence="2" key="1">
    <citation type="journal article" date="2013" name="Nature">
        <title>Draft genome of the wheat A-genome progenitor Triticum urartu.</title>
        <authorList>
            <person name="Ling H.Q."/>
            <person name="Zhao S."/>
            <person name="Liu D."/>
            <person name="Wang J."/>
            <person name="Sun H."/>
            <person name="Zhang C."/>
            <person name="Fan H."/>
            <person name="Li D."/>
            <person name="Dong L."/>
            <person name="Tao Y."/>
            <person name="Gao C."/>
            <person name="Wu H."/>
            <person name="Li Y."/>
            <person name="Cui Y."/>
            <person name="Guo X."/>
            <person name="Zheng S."/>
            <person name="Wang B."/>
            <person name="Yu K."/>
            <person name="Liang Q."/>
            <person name="Yang W."/>
            <person name="Lou X."/>
            <person name="Chen J."/>
            <person name="Feng M."/>
            <person name="Jian J."/>
            <person name="Zhang X."/>
            <person name="Luo G."/>
            <person name="Jiang Y."/>
            <person name="Liu J."/>
            <person name="Wang Z."/>
            <person name="Sha Y."/>
            <person name="Zhang B."/>
            <person name="Wu H."/>
            <person name="Tang D."/>
            <person name="Shen Q."/>
            <person name="Xue P."/>
            <person name="Zou S."/>
            <person name="Wang X."/>
            <person name="Liu X."/>
            <person name="Wang F."/>
            <person name="Yang Y."/>
            <person name="An X."/>
            <person name="Dong Z."/>
            <person name="Zhang K."/>
            <person name="Zhang X."/>
            <person name="Luo M.C."/>
            <person name="Dvorak J."/>
            <person name="Tong Y."/>
            <person name="Wang J."/>
            <person name="Yang H."/>
            <person name="Li Z."/>
            <person name="Wang D."/>
            <person name="Zhang A."/>
            <person name="Wang J."/>
        </authorList>
    </citation>
    <scope>NUCLEOTIDE SEQUENCE</scope>
</reference>
<dbReference type="PANTHER" id="PTHR35986">
    <property type="entry name" value="EXPRESSED PROTEIN"/>
    <property type="match status" value="1"/>
</dbReference>
<feature type="compositionally biased region" description="Polar residues" evidence="1">
    <location>
        <begin position="100"/>
        <end position="117"/>
    </location>
</feature>